<organism evidence="3 4">
    <name type="scientific">Saxibacter everestensis</name>
    <dbReference type="NCBI Taxonomy" id="2909229"/>
    <lineage>
        <taxon>Bacteria</taxon>
        <taxon>Bacillati</taxon>
        <taxon>Actinomycetota</taxon>
        <taxon>Actinomycetes</taxon>
        <taxon>Micrococcales</taxon>
        <taxon>Brevibacteriaceae</taxon>
        <taxon>Saxibacter</taxon>
    </lineage>
</organism>
<dbReference type="PANTHER" id="PTHR30469">
    <property type="entry name" value="MULTIDRUG RESISTANCE PROTEIN MDTA"/>
    <property type="match status" value="1"/>
</dbReference>
<dbReference type="Gene3D" id="2.40.50.100">
    <property type="match status" value="1"/>
</dbReference>
<evidence type="ECO:0000256" key="1">
    <source>
        <dbReference type="SAM" id="MobiDB-lite"/>
    </source>
</evidence>
<dbReference type="PANTHER" id="PTHR30469:SF20">
    <property type="entry name" value="EFFLUX RND TRANSPORTER PERIPLASMIC ADAPTOR SUBUNIT"/>
    <property type="match status" value="1"/>
</dbReference>
<feature type="compositionally biased region" description="Acidic residues" evidence="1">
    <location>
        <begin position="361"/>
        <end position="375"/>
    </location>
</feature>
<dbReference type="InterPro" id="IPR058627">
    <property type="entry name" value="MdtA-like_C"/>
</dbReference>
<feature type="compositionally biased region" description="Low complexity" evidence="1">
    <location>
        <begin position="222"/>
        <end position="236"/>
    </location>
</feature>
<sequence length="375" mass="39045">MNVFRRIILPVVWLAIAAVIAVSLVKLAFGAESDATESPLQPDGEVVSSEVVVERGTVHNTVDLKGTIRKDTSAPAKASHTGSVNHFFVSPGTEVREGDRIFQIVSDGEPTGQSAPEGNQESGTDSSEGSPESETEAGEPAVSKRYYTVVAPADGTVGDFQVVRNQAVTTGDVVTKIVKDTFRATATIAPEQQYRLLDEPDVATVTVASGPEPFECTSVRISSADDASSNSAQTDSGSDGTEDDPAVDDSAAGSGPEDGESATGSEENGASISCRVPRKVKVFSGLTLTMSIDAGSAEDVLTVPVTAIRGVVDSGTVWIINENGEPEERRVKLGLSDGSVVEVKDGLTEGEPILEFAPGTEPEEPSDDGAEMYAP</sequence>
<protein>
    <submittedName>
        <fullName evidence="3">Efflux RND transporter periplasmic adaptor subunit</fullName>
    </submittedName>
</protein>
<dbReference type="EMBL" id="CP090958">
    <property type="protein sequence ID" value="WGW12114.1"/>
    <property type="molecule type" value="Genomic_DNA"/>
</dbReference>
<name>A0ABY8QUZ8_9MICO</name>
<feature type="region of interest" description="Disordered" evidence="1">
    <location>
        <begin position="352"/>
        <end position="375"/>
    </location>
</feature>
<dbReference type="Proteomes" id="UP001209083">
    <property type="component" value="Chromosome"/>
</dbReference>
<feature type="region of interest" description="Disordered" evidence="1">
    <location>
        <begin position="69"/>
        <end position="90"/>
    </location>
</feature>
<feature type="compositionally biased region" description="Polar residues" evidence="1">
    <location>
        <begin position="262"/>
        <end position="271"/>
    </location>
</feature>
<dbReference type="SUPFAM" id="SSF111369">
    <property type="entry name" value="HlyD-like secretion proteins"/>
    <property type="match status" value="1"/>
</dbReference>
<dbReference type="RefSeq" id="WP_349638912.1">
    <property type="nucleotide sequence ID" value="NZ_CP090958.1"/>
</dbReference>
<accession>A0ABY8QUZ8</accession>
<evidence type="ECO:0000259" key="2">
    <source>
        <dbReference type="Pfam" id="PF25967"/>
    </source>
</evidence>
<dbReference type="Gene3D" id="2.40.420.20">
    <property type="match status" value="1"/>
</dbReference>
<evidence type="ECO:0000313" key="3">
    <source>
        <dbReference type="EMBL" id="WGW12114.1"/>
    </source>
</evidence>
<evidence type="ECO:0000313" key="4">
    <source>
        <dbReference type="Proteomes" id="UP001209083"/>
    </source>
</evidence>
<reference evidence="3 4" key="1">
    <citation type="submission" date="2023-05" db="EMBL/GenBank/DDBJ databases">
        <title>Lithophilousrod everest ZFBP1038 complete genpme.</title>
        <authorList>
            <person name="Tian M."/>
        </authorList>
    </citation>
    <scope>NUCLEOTIDE SEQUENCE [LARGE SCALE GENOMIC DNA]</scope>
    <source>
        <strain evidence="3 4">ZFBP1038</strain>
    </source>
</reference>
<feature type="domain" description="Multidrug resistance protein MdtA-like C-terminal permuted SH3" evidence="2">
    <location>
        <begin position="299"/>
        <end position="351"/>
    </location>
</feature>
<keyword evidence="4" id="KW-1185">Reference proteome</keyword>
<feature type="region of interest" description="Disordered" evidence="1">
    <location>
        <begin position="220"/>
        <end position="271"/>
    </location>
</feature>
<proteinExistence type="predicted"/>
<feature type="compositionally biased region" description="Polar residues" evidence="1">
    <location>
        <begin position="111"/>
        <end position="130"/>
    </location>
</feature>
<gene>
    <name evidence="3" type="ORF">LWF01_18860</name>
</gene>
<dbReference type="Pfam" id="PF25967">
    <property type="entry name" value="RND-MFP_C"/>
    <property type="match status" value="1"/>
</dbReference>
<feature type="region of interest" description="Disordered" evidence="1">
    <location>
        <begin position="106"/>
        <end position="143"/>
    </location>
</feature>